<proteinExistence type="predicted"/>
<sequence>MAEIKNPFARSEERVLDRLRASRDRTARTRPLPKLGTEGGKVSRRRSSPVLALYERLGVDVKDLQV</sequence>
<protein>
    <submittedName>
        <fullName evidence="2">Uncharacterized protein</fullName>
    </submittedName>
</protein>
<name>A0A0F9T5I3_9ZZZZ</name>
<feature type="region of interest" description="Disordered" evidence="1">
    <location>
        <begin position="19"/>
        <end position="43"/>
    </location>
</feature>
<dbReference type="EMBL" id="LAZR01001462">
    <property type="protein sequence ID" value="KKN44221.1"/>
    <property type="molecule type" value="Genomic_DNA"/>
</dbReference>
<evidence type="ECO:0000256" key="1">
    <source>
        <dbReference type="SAM" id="MobiDB-lite"/>
    </source>
</evidence>
<dbReference type="AlphaFoldDB" id="A0A0F9T5I3"/>
<organism evidence="2">
    <name type="scientific">marine sediment metagenome</name>
    <dbReference type="NCBI Taxonomy" id="412755"/>
    <lineage>
        <taxon>unclassified sequences</taxon>
        <taxon>metagenomes</taxon>
        <taxon>ecological metagenomes</taxon>
    </lineage>
</organism>
<accession>A0A0F9T5I3</accession>
<reference evidence="2" key="1">
    <citation type="journal article" date="2015" name="Nature">
        <title>Complex archaea that bridge the gap between prokaryotes and eukaryotes.</title>
        <authorList>
            <person name="Spang A."/>
            <person name="Saw J.H."/>
            <person name="Jorgensen S.L."/>
            <person name="Zaremba-Niedzwiedzka K."/>
            <person name="Martijn J."/>
            <person name="Lind A.E."/>
            <person name="van Eijk R."/>
            <person name="Schleper C."/>
            <person name="Guy L."/>
            <person name="Ettema T.J."/>
        </authorList>
    </citation>
    <scope>NUCLEOTIDE SEQUENCE</scope>
</reference>
<comment type="caution">
    <text evidence="2">The sequence shown here is derived from an EMBL/GenBank/DDBJ whole genome shotgun (WGS) entry which is preliminary data.</text>
</comment>
<gene>
    <name evidence="2" type="ORF">LCGC14_0695320</name>
</gene>
<evidence type="ECO:0000313" key="2">
    <source>
        <dbReference type="EMBL" id="KKN44221.1"/>
    </source>
</evidence>